<dbReference type="PANTHER" id="PTHR23513">
    <property type="entry name" value="INTEGRAL MEMBRANE EFFLUX PROTEIN-RELATED"/>
    <property type="match status" value="1"/>
</dbReference>
<dbReference type="InterPro" id="IPR020846">
    <property type="entry name" value="MFS_dom"/>
</dbReference>
<evidence type="ECO:0000256" key="8">
    <source>
        <dbReference type="ARBA" id="ARBA00040914"/>
    </source>
</evidence>
<dbReference type="STRING" id="1035195.HMPREF9997_00269"/>
<proteinExistence type="inferred from homology"/>
<evidence type="ECO:0000313" key="12">
    <source>
        <dbReference type="EMBL" id="EKX92224.1"/>
    </source>
</evidence>
<comment type="subcellular location">
    <subcellularLocation>
        <location evidence="1">Cell inner membrane</location>
        <topology evidence="1">Multi-pass membrane protein</topology>
    </subcellularLocation>
</comment>
<feature type="transmembrane region" description="Helical" evidence="10">
    <location>
        <begin position="125"/>
        <end position="147"/>
    </location>
</feature>
<feature type="transmembrane region" description="Helical" evidence="10">
    <location>
        <begin position="193"/>
        <end position="213"/>
    </location>
</feature>
<dbReference type="PANTHER" id="PTHR23513:SF9">
    <property type="entry name" value="ENTEROBACTIN EXPORTER ENTS"/>
    <property type="match status" value="1"/>
</dbReference>
<feature type="transmembrane region" description="Helical" evidence="10">
    <location>
        <begin position="392"/>
        <end position="411"/>
    </location>
</feature>
<keyword evidence="2" id="KW-0813">Transport</keyword>
<feature type="transmembrane region" description="Helical" evidence="10">
    <location>
        <begin position="333"/>
        <end position="354"/>
    </location>
</feature>
<dbReference type="PROSITE" id="PS50850">
    <property type="entry name" value="MFS"/>
    <property type="match status" value="1"/>
</dbReference>
<feature type="transmembrane region" description="Helical" evidence="10">
    <location>
        <begin position="278"/>
        <end position="300"/>
    </location>
</feature>
<keyword evidence="3" id="KW-1003">Cell membrane</keyword>
<dbReference type="PROSITE" id="PS00217">
    <property type="entry name" value="SUGAR_TRANSPORT_2"/>
    <property type="match status" value="1"/>
</dbReference>
<dbReference type="SUPFAM" id="SSF103473">
    <property type="entry name" value="MFS general substrate transporter"/>
    <property type="match status" value="1"/>
</dbReference>
<feature type="transmembrane region" description="Helical" evidence="10">
    <location>
        <begin position="159"/>
        <end position="181"/>
    </location>
</feature>
<evidence type="ECO:0000256" key="5">
    <source>
        <dbReference type="ARBA" id="ARBA00022989"/>
    </source>
</evidence>
<dbReference type="InterPro" id="IPR036259">
    <property type="entry name" value="MFS_trans_sf"/>
</dbReference>
<dbReference type="InterPro" id="IPR005829">
    <property type="entry name" value="Sugar_transporter_CS"/>
</dbReference>
<dbReference type="PATRIC" id="fig|1035195.3.peg.250"/>
<dbReference type="OrthoDB" id="3177993at2"/>
<evidence type="ECO:0000259" key="11">
    <source>
        <dbReference type="PROSITE" id="PS50850"/>
    </source>
</evidence>
<keyword evidence="6 10" id="KW-0472">Membrane</keyword>
<dbReference type="EMBL" id="AMEM01000006">
    <property type="protein sequence ID" value="EKX92224.1"/>
    <property type="molecule type" value="Genomic_DNA"/>
</dbReference>
<feature type="transmembrane region" description="Helical" evidence="10">
    <location>
        <begin position="234"/>
        <end position="258"/>
    </location>
</feature>
<dbReference type="CDD" id="cd06173">
    <property type="entry name" value="MFS_MefA_like"/>
    <property type="match status" value="1"/>
</dbReference>
<evidence type="ECO:0000313" key="13">
    <source>
        <dbReference type="Proteomes" id="UP000010445"/>
    </source>
</evidence>
<dbReference type="AlphaFoldDB" id="L1MMN7"/>
<evidence type="ECO:0000256" key="3">
    <source>
        <dbReference type="ARBA" id="ARBA00022475"/>
    </source>
</evidence>
<protein>
    <recommendedName>
        <fullName evidence="8">Multidrug efflux pump Tap</fullName>
    </recommendedName>
</protein>
<dbReference type="HOGENOM" id="CLU_034180_2_0_11"/>
<dbReference type="GO" id="GO:0005886">
    <property type="term" value="C:plasma membrane"/>
    <property type="evidence" value="ECO:0007669"/>
    <property type="project" value="UniProtKB-SubCell"/>
</dbReference>
<gene>
    <name evidence="12" type="ORF">HMPREF9997_00269</name>
</gene>
<feature type="transmembrane region" description="Helical" evidence="10">
    <location>
        <begin position="32"/>
        <end position="53"/>
    </location>
</feature>
<dbReference type="GO" id="GO:0022857">
    <property type="term" value="F:transmembrane transporter activity"/>
    <property type="evidence" value="ECO:0007669"/>
    <property type="project" value="InterPro"/>
</dbReference>
<keyword evidence="5 10" id="KW-1133">Transmembrane helix</keyword>
<dbReference type="Gene3D" id="1.20.1250.20">
    <property type="entry name" value="MFS general substrate transporter like domains"/>
    <property type="match status" value="1"/>
</dbReference>
<name>L1MMN7_9CORY</name>
<dbReference type="RefSeq" id="WP_006061965.1">
    <property type="nucleotide sequence ID" value="NZ_KB290821.1"/>
</dbReference>
<dbReference type="Proteomes" id="UP000010445">
    <property type="component" value="Unassembled WGS sequence"/>
</dbReference>
<sequence length="441" mass="45960">MKATDAEPPMMPDRQASETTGTAGSAKRSSVAWLYLTSAGLSLLGNGVATVVWPWLVLERTGNPAAAGLVATAIAIPSLLFAILGGQLIDTVGRKPMSIISDIVSGLSVIAVIAVDAWLGLNLTWFIIIGILGAVGDIPGMAARAALGGDVSYTSGKSMDFISGVVQSLGGLAFLVGPAAAGMLMATLPIQEVLWITAICSLLAAAFTALLRLQVNPDQEIEENIKGWRSWGRAWMVVLQSPVVQLLAFVALVSSTLIAPYLMLILPTHFQNSHNPSMLGFALSAYAVGMIAGGGVIAAVGSNKRRLIWVTSMVFFTIGFACIAMMAHSWILLAGMFVAGIGGGISTPLQMVLITEQIPENLRGRAFSVFNAIGQFAAPIGLSVATVSLTRVSIYTVAIAVAVIWTAAAVYSSLRGIMILPDAAQYDKENESEASASAAHS</sequence>
<feature type="transmembrane region" description="Helical" evidence="10">
    <location>
        <begin position="366"/>
        <end position="386"/>
    </location>
</feature>
<keyword evidence="13" id="KW-1185">Reference proteome</keyword>
<organism evidence="12 13">
    <name type="scientific">Corynebacterium durum F0235</name>
    <dbReference type="NCBI Taxonomy" id="1035195"/>
    <lineage>
        <taxon>Bacteria</taxon>
        <taxon>Bacillati</taxon>
        <taxon>Actinomycetota</taxon>
        <taxon>Actinomycetes</taxon>
        <taxon>Mycobacteriales</taxon>
        <taxon>Corynebacteriaceae</taxon>
        <taxon>Corynebacterium</taxon>
    </lineage>
</organism>
<feature type="domain" description="Major facilitator superfamily (MFS) profile" evidence="11">
    <location>
        <begin position="240"/>
        <end position="441"/>
    </location>
</feature>
<evidence type="ECO:0000256" key="1">
    <source>
        <dbReference type="ARBA" id="ARBA00004429"/>
    </source>
</evidence>
<feature type="transmembrane region" description="Helical" evidence="10">
    <location>
        <begin position="97"/>
        <end position="119"/>
    </location>
</feature>
<dbReference type="InterPro" id="IPR011701">
    <property type="entry name" value="MFS"/>
</dbReference>
<evidence type="ECO:0000256" key="9">
    <source>
        <dbReference type="SAM" id="MobiDB-lite"/>
    </source>
</evidence>
<dbReference type="eggNOG" id="COG2271">
    <property type="taxonomic scope" value="Bacteria"/>
</dbReference>
<feature type="transmembrane region" description="Helical" evidence="10">
    <location>
        <begin position="65"/>
        <end position="85"/>
    </location>
</feature>
<comment type="caution">
    <text evidence="12">The sequence shown here is derived from an EMBL/GenBank/DDBJ whole genome shotgun (WGS) entry which is preliminary data.</text>
</comment>
<feature type="transmembrane region" description="Helical" evidence="10">
    <location>
        <begin position="307"/>
        <end position="327"/>
    </location>
</feature>
<evidence type="ECO:0000256" key="6">
    <source>
        <dbReference type="ARBA" id="ARBA00023136"/>
    </source>
</evidence>
<evidence type="ECO:0000256" key="4">
    <source>
        <dbReference type="ARBA" id="ARBA00022692"/>
    </source>
</evidence>
<reference evidence="12 13" key="1">
    <citation type="submission" date="2012-05" db="EMBL/GenBank/DDBJ databases">
        <authorList>
            <person name="Weinstock G."/>
            <person name="Sodergren E."/>
            <person name="Lobos E.A."/>
            <person name="Fulton L."/>
            <person name="Fulton R."/>
            <person name="Courtney L."/>
            <person name="Fronick C."/>
            <person name="O'Laughlin M."/>
            <person name="Godfrey J."/>
            <person name="Wilson R.M."/>
            <person name="Miner T."/>
            <person name="Farmer C."/>
            <person name="Delehaunty K."/>
            <person name="Cordes M."/>
            <person name="Minx P."/>
            <person name="Tomlinson C."/>
            <person name="Chen J."/>
            <person name="Wollam A."/>
            <person name="Pepin K.H."/>
            <person name="Bhonagiri V."/>
            <person name="Zhang X."/>
            <person name="Suruliraj S."/>
            <person name="Warren W."/>
            <person name="Mitreva M."/>
            <person name="Mardis E.R."/>
            <person name="Wilson R.K."/>
        </authorList>
    </citation>
    <scope>NUCLEOTIDE SEQUENCE [LARGE SCALE GENOMIC DNA]</scope>
    <source>
        <strain evidence="12 13">F0235</strain>
    </source>
</reference>
<keyword evidence="4 10" id="KW-0812">Transmembrane</keyword>
<feature type="region of interest" description="Disordered" evidence="9">
    <location>
        <begin position="1"/>
        <end position="24"/>
    </location>
</feature>
<comment type="similarity">
    <text evidence="7">Belongs to the major facilitator superfamily. Drug:H(+) antiporter-3 (DHA3) (TC 2.A.1.21) family.</text>
</comment>
<dbReference type="Pfam" id="PF07690">
    <property type="entry name" value="MFS_1"/>
    <property type="match status" value="1"/>
</dbReference>
<accession>L1MMN7</accession>
<evidence type="ECO:0000256" key="10">
    <source>
        <dbReference type="SAM" id="Phobius"/>
    </source>
</evidence>
<evidence type="ECO:0000256" key="7">
    <source>
        <dbReference type="ARBA" id="ARBA00038075"/>
    </source>
</evidence>
<evidence type="ECO:0000256" key="2">
    <source>
        <dbReference type="ARBA" id="ARBA00022448"/>
    </source>
</evidence>